<dbReference type="InterPro" id="IPR037066">
    <property type="entry name" value="Plug_dom_sf"/>
</dbReference>
<dbReference type="NCBIfam" id="TIGR01783">
    <property type="entry name" value="TonB-siderophor"/>
    <property type="match status" value="1"/>
</dbReference>
<feature type="domain" description="TonB-dependent receptor plug" evidence="18">
    <location>
        <begin position="72"/>
        <end position="173"/>
    </location>
</feature>
<evidence type="ECO:0000259" key="18">
    <source>
        <dbReference type="Pfam" id="PF07715"/>
    </source>
</evidence>
<keyword evidence="6 14" id="KW-0812">Transmembrane</keyword>
<dbReference type="GO" id="GO:0038023">
    <property type="term" value="F:signaling receptor activity"/>
    <property type="evidence" value="ECO:0007669"/>
    <property type="project" value="InterPro"/>
</dbReference>
<dbReference type="InterPro" id="IPR036942">
    <property type="entry name" value="Beta-barrel_TonB_sf"/>
</dbReference>
<feature type="chain" id="PRO_5008518495" evidence="16">
    <location>
        <begin position="20"/>
        <end position="714"/>
    </location>
</feature>
<dbReference type="PANTHER" id="PTHR32552">
    <property type="entry name" value="FERRICHROME IRON RECEPTOR-RELATED"/>
    <property type="match status" value="1"/>
</dbReference>
<keyword evidence="10 15" id="KW-0798">TonB box</keyword>
<evidence type="ECO:0000313" key="20">
    <source>
        <dbReference type="Proteomes" id="UP000013243"/>
    </source>
</evidence>
<dbReference type="Pfam" id="PF07715">
    <property type="entry name" value="Plug"/>
    <property type="match status" value="1"/>
</dbReference>
<dbReference type="GeneID" id="28251874"/>
<keyword evidence="9" id="KW-0406">Ion transport</keyword>
<keyword evidence="13 14" id="KW-0998">Cell outer membrane</keyword>
<sequence length="714" mass="77750">MTKKTVALLTVGGVWTALCALPLAAQSVDTDAIILEPILVEAGDEKTEVLGPDAGLVASGSLSGSKTATDVLRLPQSVSVATREQMDQQGAKSVGAALRYSPGIRAEAYGADTRYDWFFIRGFSANAQGLYLDGLQLRSQAFANYKVENFGLERQEVLMGPSSALYGAGSPGGLVNLVSKRAQKDQFTRFGVGVSDPEGLELRLDANRQLNEAGTVFGRIVMLGRMTKTQVNHVEDDRIYVAPSLTWAPQEGTELTLLAQYQSDETGTVTSFLPYEATVNAASFGRVSRDFFTGDTNFDSYERRQMMVGYSFSHAFDNGLKFSQDARFSKVEVDYRTLYGAGLASSYFPSMPDQLLVRQLMATGDQVSSFQFDNRLETEFSTGQVDHSLLVGLDYRYEDFLNRAVYGGDPSGNYFVIDITDPHYGLAVTAPAYTTNSTTKTRRAGIYLQDQMTVGGHTDVWAGLRYDWVSAKTTNHLTGGRTDADYSEWTGRIGVSHELRDGMRLYASYATSFDPVPNFDPETAEQYEIGLKYETADGGLRLSGAVFDLARQNVVTNHPTRGREQTGETRSRGLELQAQGDLGNGWQAVAALTAMKLEVTQTSEPSELGNVPVGVPETMASLWLTREFGGRLEGLRIGGGVRYTGTSHADKGNAYAVPAYTVADLGLGYETGKMEFSLNISNLFDKTYVASCAGINACYYGAGRTITADLTMKW</sequence>
<dbReference type="AlphaFoldDB" id="A0A1B1A894"/>
<comment type="similarity">
    <text evidence="2 14 15">Belongs to the TonB-dependent receptor family.</text>
</comment>
<reference evidence="19 20" key="1">
    <citation type="journal article" date="2016" name="ISME J.">
        <title>Global occurrence and heterogeneity of the Roseobacter-clade species Ruegeria mobilis.</title>
        <authorList>
            <person name="Sonnenschein E."/>
            <person name="Gram L."/>
        </authorList>
    </citation>
    <scope>NUCLEOTIDE SEQUENCE [LARGE SCALE GENOMIC DNA]</scope>
    <source>
        <strain evidence="19 20">F1926</strain>
        <plasmid evidence="19 20">unnamed1</plasmid>
    </source>
</reference>
<name>A0A1B1A894_9RHOB</name>
<evidence type="ECO:0000256" key="4">
    <source>
        <dbReference type="ARBA" id="ARBA00022452"/>
    </source>
</evidence>
<dbReference type="FunFam" id="2.170.130.10:FF:000001">
    <property type="entry name" value="Catecholate siderophore TonB-dependent receptor"/>
    <property type="match status" value="1"/>
</dbReference>
<evidence type="ECO:0000256" key="15">
    <source>
        <dbReference type="RuleBase" id="RU003357"/>
    </source>
</evidence>
<evidence type="ECO:0000256" key="2">
    <source>
        <dbReference type="ARBA" id="ARBA00009810"/>
    </source>
</evidence>
<evidence type="ECO:0000256" key="10">
    <source>
        <dbReference type="ARBA" id="ARBA00023077"/>
    </source>
</evidence>
<dbReference type="PROSITE" id="PS52016">
    <property type="entry name" value="TONB_DEPENDENT_REC_3"/>
    <property type="match status" value="1"/>
</dbReference>
<dbReference type="InterPro" id="IPR039426">
    <property type="entry name" value="TonB-dep_rcpt-like"/>
</dbReference>
<dbReference type="GO" id="GO:0015344">
    <property type="term" value="F:siderophore uptake transmembrane transporter activity"/>
    <property type="evidence" value="ECO:0007669"/>
    <property type="project" value="TreeGrafter"/>
</dbReference>
<keyword evidence="4 14" id="KW-1134">Transmembrane beta strand</keyword>
<keyword evidence="11 14" id="KW-0472">Membrane</keyword>
<feature type="domain" description="TonB-dependent receptor-like beta-barrel" evidence="17">
    <location>
        <begin position="249"/>
        <end position="683"/>
    </location>
</feature>
<geneLocation type="plasmid" evidence="19 20">
    <name>unnamed1</name>
</geneLocation>
<dbReference type="Pfam" id="PF00593">
    <property type="entry name" value="TonB_dep_Rec_b-barrel"/>
    <property type="match status" value="1"/>
</dbReference>
<dbReference type="InterPro" id="IPR010105">
    <property type="entry name" value="TonB_sidphr_rcpt"/>
</dbReference>
<accession>A0A1B1A894</accession>
<evidence type="ECO:0000256" key="14">
    <source>
        <dbReference type="PROSITE-ProRule" id="PRU01360"/>
    </source>
</evidence>
<protein>
    <submittedName>
        <fullName evidence="19">TonB-dependent receptor</fullName>
    </submittedName>
</protein>
<proteinExistence type="inferred from homology"/>
<keyword evidence="12 19" id="KW-0675">Receptor</keyword>
<dbReference type="Gene3D" id="2.40.170.20">
    <property type="entry name" value="TonB-dependent receptor, beta-barrel domain"/>
    <property type="match status" value="1"/>
</dbReference>
<evidence type="ECO:0000256" key="5">
    <source>
        <dbReference type="ARBA" id="ARBA00022496"/>
    </source>
</evidence>
<evidence type="ECO:0000313" key="19">
    <source>
        <dbReference type="EMBL" id="ANP42760.1"/>
    </source>
</evidence>
<evidence type="ECO:0000256" key="11">
    <source>
        <dbReference type="ARBA" id="ARBA00023136"/>
    </source>
</evidence>
<keyword evidence="7 16" id="KW-0732">Signal</keyword>
<evidence type="ECO:0000256" key="9">
    <source>
        <dbReference type="ARBA" id="ARBA00023065"/>
    </source>
</evidence>
<dbReference type="Gene3D" id="2.170.130.10">
    <property type="entry name" value="TonB-dependent receptor, plug domain"/>
    <property type="match status" value="1"/>
</dbReference>
<feature type="signal peptide" evidence="16">
    <location>
        <begin position="1"/>
        <end position="19"/>
    </location>
</feature>
<dbReference type="CDD" id="cd01347">
    <property type="entry name" value="ligand_gated_channel"/>
    <property type="match status" value="1"/>
</dbReference>
<dbReference type="InterPro" id="IPR012910">
    <property type="entry name" value="Plug_dom"/>
</dbReference>
<keyword evidence="19" id="KW-0614">Plasmid</keyword>
<evidence type="ECO:0000256" key="16">
    <source>
        <dbReference type="SAM" id="SignalP"/>
    </source>
</evidence>
<comment type="subcellular location">
    <subcellularLocation>
        <location evidence="1 14">Cell outer membrane</location>
        <topology evidence="1 14">Multi-pass membrane protein</topology>
    </subcellularLocation>
</comment>
<evidence type="ECO:0000256" key="7">
    <source>
        <dbReference type="ARBA" id="ARBA00022729"/>
    </source>
</evidence>
<dbReference type="OrthoDB" id="9760333at2"/>
<organism evidence="19 20">
    <name type="scientific">Tritonibacter mobilis F1926</name>
    <dbReference type="NCBI Taxonomy" id="1265309"/>
    <lineage>
        <taxon>Bacteria</taxon>
        <taxon>Pseudomonadati</taxon>
        <taxon>Pseudomonadota</taxon>
        <taxon>Alphaproteobacteria</taxon>
        <taxon>Rhodobacterales</taxon>
        <taxon>Paracoccaceae</taxon>
        <taxon>Tritonibacter</taxon>
    </lineage>
</organism>
<dbReference type="PANTHER" id="PTHR32552:SF68">
    <property type="entry name" value="FERRICHROME OUTER MEMBRANE TRANSPORTER_PHAGE RECEPTOR"/>
    <property type="match status" value="1"/>
</dbReference>
<evidence type="ECO:0000256" key="3">
    <source>
        <dbReference type="ARBA" id="ARBA00022448"/>
    </source>
</evidence>
<evidence type="ECO:0000256" key="12">
    <source>
        <dbReference type="ARBA" id="ARBA00023170"/>
    </source>
</evidence>
<keyword evidence="5" id="KW-0410">Iron transport</keyword>
<evidence type="ECO:0000256" key="8">
    <source>
        <dbReference type="ARBA" id="ARBA00023004"/>
    </source>
</evidence>
<evidence type="ECO:0000256" key="1">
    <source>
        <dbReference type="ARBA" id="ARBA00004571"/>
    </source>
</evidence>
<evidence type="ECO:0000256" key="13">
    <source>
        <dbReference type="ARBA" id="ARBA00023237"/>
    </source>
</evidence>
<dbReference type="SUPFAM" id="SSF56935">
    <property type="entry name" value="Porins"/>
    <property type="match status" value="1"/>
</dbReference>
<dbReference type="GO" id="GO:0015891">
    <property type="term" value="P:siderophore transport"/>
    <property type="evidence" value="ECO:0007669"/>
    <property type="project" value="InterPro"/>
</dbReference>
<keyword evidence="3 14" id="KW-0813">Transport</keyword>
<dbReference type="EMBL" id="CP015231">
    <property type="protein sequence ID" value="ANP42760.1"/>
    <property type="molecule type" value="Genomic_DNA"/>
</dbReference>
<dbReference type="InterPro" id="IPR000531">
    <property type="entry name" value="Beta-barrel_TonB"/>
</dbReference>
<dbReference type="RefSeq" id="WP_005610280.1">
    <property type="nucleotide sequence ID" value="NZ_CP015231.1"/>
</dbReference>
<evidence type="ECO:0000259" key="17">
    <source>
        <dbReference type="Pfam" id="PF00593"/>
    </source>
</evidence>
<gene>
    <name evidence="19" type="ORF">K529_018530</name>
</gene>
<keyword evidence="8" id="KW-0408">Iron</keyword>
<dbReference type="KEGG" id="rmb:K529_018530"/>
<dbReference type="GO" id="GO:0009279">
    <property type="term" value="C:cell outer membrane"/>
    <property type="evidence" value="ECO:0007669"/>
    <property type="project" value="UniProtKB-SubCell"/>
</dbReference>
<evidence type="ECO:0000256" key="6">
    <source>
        <dbReference type="ARBA" id="ARBA00022692"/>
    </source>
</evidence>
<dbReference type="Proteomes" id="UP000013243">
    <property type="component" value="Plasmid unnamed1"/>
</dbReference>